<evidence type="ECO:0000256" key="1">
    <source>
        <dbReference type="SAM" id="MobiDB-lite"/>
    </source>
</evidence>
<reference evidence="2 3" key="1">
    <citation type="journal article" date="2010" name="Science">
        <title>Genomic comparison of the ants Camponotus floridanus and Harpegnathos saltator.</title>
        <authorList>
            <person name="Bonasio R."/>
            <person name="Zhang G."/>
            <person name="Ye C."/>
            <person name="Mutti N.S."/>
            <person name="Fang X."/>
            <person name="Qin N."/>
            <person name="Donahue G."/>
            <person name="Yang P."/>
            <person name="Li Q."/>
            <person name="Li C."/>
            <person name="Zhang P."/>
            <person name="Huang Z."/>
            <person name="Berger S.L."/>
            <person name="Reinberg D."/>
            <person name="Wang J."/>
            <person name="Liebig J."/>
        </authorList>
    </citation>
    <scope>NUCLEOTIDE SEQUENCE [LARGE SCALE GENOMIC DNA]</scope>
    <source>
        <strain evidence="2 3">R22 G/1</strain>
    </source>
</reference>
<feature type="compositionally biased region" description="Basic residues" evidence="1">
    <location>
        <begin position="340"/>
        <end position="367"/>
    </location>
</feature>
<accession>E2BM15</accession>
<dbReference type="KEGG" id="hst:105184326"/>
<feature type="region of interest" description="Disordered" evidence="1">
    <location>
        <begin position="339"/>
        <end position="417"/>
    </location>
</feature>
<evidence type="ECO:0000313" key="2">
    <source>
        <dbReference type="EMBL" id="EFN83264.1"/>
    </source>
</evidence>
<keyword evidence="3" id="KW-1185">Reference proteome</keyword>
<sequence length="591" mass="66654">MDYCFTGPICDSQITGACPNVSSPEMFDSDGENEVDNKKVTSTTDSTLGTVSPQKLSQAELVVKSDNYLLARINKYLSGVPPPPKHTICQSNCSDFLQRIHENRQLFWTGYPLPDKNSESERDLKPTKQVTSEITNRQISYQCTKGPSRNLTNAFNACDLTINTDSTKLDVNSDNGDSDNLSLQYNLPEHTNSVNVMKQTMRVPSIEDNSNEVEKQSPLLYQTISEVEVTALTWPQAFSHKFHGIHYNRSRAVEEFDNLTVKLCERYIGAEIQSTCNIWFSKQPTGSPRKRSSLAKRENGQSPGKRLTYLARRRKTFSSANLQGLGVTDKRQLMLQIKKPICKKGKSPKGKSPRGKSPRGKSPRGKSPRNSALKRVTRRLTLDGPSPRKSKLETSKRALFQSPPADHAGPSKLLGAGNTDTLKIKRVLFPTTHKKETESDDTEQTLLRESRKRKCDEELQGPRIKWAKSLSFDCTHELENSSKVMWDRHSSSNILLKNDTSFNQERNEFSDVHKKKLLWAVAEALRSKGIGMSHPRFKQYAANLARTIKKFMPDLENKNLPRKPGSTSDRMLKLAKHHVLFLIDTSRSATD</sequence>
<dbReference type="PhylomeDB" id="E2BM15"/>
<dbReference type="EMBL" id="GL449100">
    <property type="protein sequence ID" value="EFN83264.1"/>
    <property type="molecule type" value="Genomic_DNA"/>
</dbReference>
<organism evidence="3">
    <name type="scientific">Harpegnathos saltator</name>
    <name type="common">Jerdon's jumping ant</name>
    <dbReference type="NCBI Taxonomy" id="610380"/>
    <lineage>
        <taxon>Eukaryota</taxon>
        <taxon>Metazoa</taxon>
        <taxon>Ecdysozoa</taxon>
        <taxon>Arthropoda</taxon>
        <taxon>Hexapoda</taxon>
        <taxon>Insecta</taxon>
        <taxon>Pterygota</taxon>
        <taxon>Neoptera</taxon>
        <taxon>Endopterygota</taxon>
        <taxon>Hymenoptera</taxon>
        <taxon>Apocrita</taxon>
        <taxon>Aculeata</taxon>
        <taxon>Formicoidea</taxon>
        <taxon>Formicidae</taxon>
        <taxon>Ponerinae</taxon>
        <taxon>Ponerini</taxon>
        <taxon>Harpegnathos</taxon>
    </lineage>
</organism>
<dbReference type="OMA" id="IHYNRSR"/>
<gene>
    <name evidence="2" type="ORF">EAI_17079</name>
</gene>
<name>E2BM15_HARSA</name>
<dbReference type="AlphaFoldDB" id="E2BM15"/>
<protein>
    <submittedName>
        <fullName evidence="2">Uncharacterized protein</fullName>
    </submittedName>
</protein>
<proteinExistence type="predicted"/>
<feature type="region of interest" description="Disordered" evidence="1">
    <location>
        <begin position="281"/>
        <end position="305"/>
    </location>
</feature>
<dbReference type="OrthoDB" id="8192658at2759"/>
<evidence type="ECO:0000313" key="3">
    <source>
        <dbReference type="Proteomes" id="UP000008237"/>
    </source>
</evidence>
<dbReference type="InParanoid" id="E2BM15"/>
<dbReference type="Proteomes" id="UP000008237">
    <property type="component" value="Unassembled WGS sequence"/>
</dbReference>